<dbReference type="Proteomes" id="UP000001784">
    <property type="component" value="Chromosome"/>
</dbReference>
<organism evidence="13 14">
    <name type="scientific">Syntrophobacter fumaroxidans (strain DSM 10017 / MPOB)</name>
    <dbReference type="NCBI Taxonomy" id="335543"/>
    <lineage>
        <taxon>Bacteria</taxon>
        <taxon>Pseudomonadati</taxon>
        <taxon>Thermodesulfobacteriota</taxon>
        <taxon>Syntrophobacteria</taxon>
        <taxon>Syntrophobacterales</taxon>
        <taxon>Syntrophobacteraceae</taxon>
        <taxon>Syntrophobacter</taxon>
    </lineage>
</organism>
<evidence type="ECO:0000256" key="4">
    <source>
        <dbReference type="ARBA" id="ARBA00022598"/>
    </source>
</evidence>
<accession>A0LE61</accession>
<dbReference type="Pfam" id="PF00988">
    <property type="entry name" value="CPSase_sm_chain"/>
    <property type="match status" value="1"/>
</dbReference>
<comment type="function">
    <text evidence="11">Small subunit of the glutamine-dependent carbamoyl phosphate synthetase (CPSase). CPSase catalyzes the formation of carbamoyl phosphate from the ammonia moiety of glutamine, carbonate, and phosphate donated by ATP, constituting the first step of 2 biosynthetic pathways, one leading to arginine and/or urea and the other to pyrimidine nucleotides. The small subunit (glutamine amidotransferase) binds and cleaves glutamine to supply the large subunit with the substrate ammonia.</text>
</comment>
<dbReference type="HOGENOM" id="CLU_035901_2_1_7"/>
<comment type="similarity">
    <text evidence="3 11">Belongs to the CarA family.</text>
</comment>
<evidence type="ECO:0000256" key="8">
    <source>
        <dbReference type="ARBA" id="ARBA00022975"/>
    </source>
</evidence>
<dbReference type="UniPathway" id="UPA00070">
    <property type="reaction ID" value="UER00115"/>
</dbReference>
<keyword evidence="5 11" id="KW-0547">Nucleotide-binding</keyword>
<dbReference type="InterPro" id="IPR036480">
    <property type="entry name" value="CarbP_synth_ssu_N_sf"/>
</dbReference>
<keyword evidence="11" id="KW-0028">Amino-acid biosynthesis</keyword>
<dbReference type="InParanoid" id="A0LE61"/>
<dbReference type="EMBL" id="CP000478">
    <property type="protein sequence ID" value="ABK15713.1"/>
    <property type="molecule type" value="Genomic_DNA"/>
</dbReference>
<dbReference type="InterPro" id="IPR029062">
    <property type="entry name" value="Class_I_gatase-like"/>
</dbReference>
<dbReference type="SUPFAM" id="SSF52317">
    <property type="entry name" value="Class I glutamine amidotransferase-like"/>
    <property type="match status" value="1"/>
</dbReference>
<name>A0LE61_SYNFM</name>
<dbReference type="PROSITE" id="PS51273">
    <property type="entry name" value="GATASE_TYPE_1"/>
    <property type="match status" value="1"/>
</dbReference>
<feature type="binding site" evidence="11">
    <location>
        <position position="243"/>
    </location>
    <ligand>
        <name>L-glutamine</name>
        <dbReference type="ChEBI" id="CHEBI:58359"/>
    </ligand>
</feature>
<dbReference type="EC" id="6.3.5.5" evidence="11"/>
<dbReference type="InterPro" id="IPR035686">
    <property type="entry name" value="CPSase_GATase1"/>
</dbReference>
<dbReference type="InterPro" id="IPR006274">
    <property type="entry name" value="CarbamoylP_synth_ssu"/>
</dbReference>
<reference evidence="13 14" key="1">
    <citation type="submission" date="2006-10" db="EMBL/GenBank/DDBJ databases">
        <title>Complete sequence of Syntrophobacter fumaroxidans MPOB.</title>
        <authorList>
            <consortium name="US DOE Joint Genome Institute"/>
            <person name="Copeland A."/>
            <person name="Lucas S."/>
            <person name="Lapidus A."/>
            <person name="Barry K."/>
            <person name="Detter J.C."/>
            <person name="Glavina del Rio T."/>
            <person name="Hammon N."/>
            <person name="Israni S."/>
            <person name="Pitluck S."/>
            <person name="Goltsman E.G."/>
            <person name="Martinez M."/>
            <person name="Schmutz J."/>
            <person name="Larimer F."/>
            <person name="Land M."/>
            <person name="Hauser L."/>
            <person name="Kyrpides N."/>
            <person name="Kim E."/>
            <person name="Boone D.R."/>
            <person name="Brockman F."/>
            <person name="Culley D."/>
            <person name="Ferry J."/>
            <person name="Gunsalus R."/>
            <person name="McInerney M.J."/>
            <person name="Morrison M."/>
            <person name="Plugge C."/>
            <person name="Rohlin L."/>
            <person name="Scholten J."/>
            <person name="Sieber J."/>
            <person name="Stams A.J.M."/>
            <person name="Worm P."/>
            <person name="Henstra A.M."/>
            <person name="Richardson P."/>
        </authorList>
    </citation>
    <scope>NUCLEOTIDE SEQUENCE [LARGE SCALE GENOMIC DNA]</scope>
    <source>
        <strain evidence="14">DSM 10017 / MPOB</strain>
    </source>
</reference>
<evidence type="ECO:0000256" key="5">
    <source>
        <dbReference type="ARBA" id="ARBA00022741"/>
    </source>
</evidence>
<protein>
    <recommendedName>
        <fullName evidence="11">Carbamoyl phosphate synthase small chain</fullName>
        <ecNumber evidence="11">6.3.5.5</ecNumber>
    </recommendedName>
    <alternativeName>
        <fullName evidence="11">Carbamoyl phosphate synthetase glutamine chain</fullName>
    </alternativeName>
</protein>
<dbReference type="Pfam" id="PF00117">
    <property type="entry name" value="GATase"/>
    <property type="match status" value="1"/>
</dbReference>
<evidence type="ECO:0000259" key="12">
    <source>
        <dbReference type="SMART" id="SM01097"/>
    </source>
</evidence>
<dbReference type="CDD" id="cd01744">
    <property type="entry name" value="GATase1_CPSase"/>
    <property type="match status" value="1"/>
</dbReference>
<gene>
    <name evidence="11" type="primary">carA</name>
    <name evidence="13" type="ordered locus">Sfum_0009</name>
</gene>
<evidence type="ECO:0000256" key="1">
    <source>
        <dbReference type="ARBA" id="ARBA00004812"/>
    </source>
</evidence>
<dbReference type="PANTHER" id="PTHR43418:SF7">
    <property type="entry name" value="CARBAMOYL-PHOSPHATE SYNTHASE SMALL CHAIN"/>
    <property type="match status" value="1"/>
</dbReference>
<feature type="binding site" evidence="11">
    <location>
        <position position="245"/>
    </location>
    <ligand>
        <name>L-glutamine</name>
        <dbReference type="ChEBI" id="CHEBI:58359"/>
    </ligand>
</feature>
<dbReference type="GO" id="GO:0005524">
    <property type="term" value="F:ATP binding"/>
    <property type="evidence" value="ECO:0007669"/>
    <property type="project" value="UniProtKB-UniRule"/>
</dbReference>
<dbReference type="GO" id="GO:0004088">
    <property type="term" value="F:carbamoyl-phosphate synthase (glutamine-hydrolyzing) activity"/>
    <property type="evidence" value="ECO:0007669"/>
    <property type="project" value="UniProtKB-UniRule"/>
</dbReference>
<evidence type="ECO:0000256" key="2">
    <source>
        <dbReference type="ARBA" id="ARBA00005077"/>
    </source>
</evidence>
<dbReference type="SUPFAM" id="SSF52021">
    <property type="entry name" value="Carbamoyl phosphate synthetase, small subunit N-terminal domain"/>
    <property type="match status" value="1"/>
</dbReference>
<comment type="catalytic activity">
    <reaction evidence="9 11">
        <text>hydrogencarbonate + L-glutamine + 2 ATP + H2O = carbamoyl phosphate + L-glutamate + 2 ADP + phosphate + 2 H(+)</text>
        <dbReference type="Rhea" id="RHEA:18633"/>
        <dbReference type="ChEBI" id="CHEBI:15377"/>
        <dbReference type="ChEBI" id="CHEBI:15378"/>
        <dbReference type="ChEBI" id="CHEBI:17544"/>
        <dbReference type="ChEBI" id="CHEBI:29985"/>
        <dbReference type="ChEBI" id="CHEBI:30616"/>
        <dbReference type="ChEBI" id="CHEBI:43474"/>
        <dbReference type="ChEBI" id="CHEBI:58228"/>
        <dbReference type="ChEBI" id="CHEBI:58359"/>
        <dbReference type="ChEBI" id="CHEBI:456216"/>
        <dbReference type="EC" id="6.3.5.5"/>
    </reaction>
</comment>
<dbReference type="eggNOG" id="COG0505">
    <property type="taxonomic scope" value="Bacteria"/>
</dbReference>
<feature type="binding site" evidence="11">
    <location>
        <position position="314"/>
    </location>
    <ligand>
        <name>L-glutamine</name>
        <dbReference type="ChEBI" id="CHEBI:58359"/>
    </ligand>
</feature>
<dbReference type="PANTHER" id="PTHR43418">
    <property type="entry name" value="MULTIFUNCTIONAL TRYPTOPHAN BIOSYNTHESIS PROTEIN-RELATED"/>
    <property type="match status" value="1"/>
</dbReference>
<feature type="binding site" evidence="11">
    <location>
        <position position="52"/>
    </location>
    <ligand>
        <name>L-glutamine</name>
        <dbReference type="ChEBI" id="CHEBI:58359"/>
    </ligand>
</feature>
<feature type="active site" description="Nucleophile" evidence="11">
    <location>
        <position position="270"/>
    </location>
</feature>
<comment type="pathway">
    <text evidence="1 11">Pyrimidine metabolism; UMP biosynthesis via de novo pathway; (S)-dihydroorotate from bicarbonate: step 1/3.</text>
</comment>
<dbReference type="GO" id="GO:0044205">
    <property type="term" value="P:'de novo' UMP biosynthetic process"/>
    <property type="evidence" value="ECO:0007669"/>
    <property type="project" value="UniProtKB-UniRule"/>
</dbReference>
<keyword evidence="4 11" id="KW-0436">Ligase</keyword>
<feature type="binding site" evidence="11">
    <location>
        <position position="315"/>
    </location>
    <ligand>
        <name>L-glutamine</name>
        <dbReference type="ChEBI" id="CHEBI:58359"/>
    </ligand>
</feature>
<feature type="active site" evidence="11">
    <location>
        <position position="355"/>
    </location>
</feature>
<evidence type="ECO:0000256" key="10">
    <source>
        <dbReference type="ARBA" id="ARBA00049285"/>
    </source>
</evidence>
<evidence type="ECO:0000313" key="14">
    <source>
        <dbReference type="Proteomes" id="UP000001784"/>
    </source>
</evidence>
<evidence type="ECO:0000256" key="6">
    <source>
        <dbReference type="ARBA" id="ARBA00022840"/>
    </source>
</evidence>
<dbReference type="FunFam" id="3.50.30.20:FF:000001">
    <property type="entry name" value="Carbamoyl-phosphate synthase small chain"/>
    <property type="match status" value="1"/>
</dbReference>
<comment type="pathway">
    <text evidence="2 11">Amino-acid biosynthesis; L-arginine biosynthesis; carbamoyl phosphate from bicarbonate: step 1/1.</text>
</comment>
<dbReference type="SMART" id="SM01097">
    <property type="entry name" value="CPSase_sm_chain"/>
    <property type="match status" value="1"/>
</dbReference>
<dbReference type="NCBIfam" id="TIGR01368">
    <property type="entry name" value="CPSaseIIsmall"/>
    <property type="match status" value="1"/>
</dbReference>
<dbReference type="AlphaFoldDB" id="A0LE61"/>
<keyword evidence="8 11" id="KW-0665">Pyrimidine biosynthesis</keyword>
<dbReference type="PRINTS" id="PR00096">
    <property type="entry name" value="GATASE"/>
</dbReference>
<feature type="binding site" evidence="11">
    <location>
        <position position="274"/>
    </location>
    <ligand>
        <name>L-glutamine</name>
        <dbReference type="ChEBI" id="CHEBI:58359"/>
    </ligand>
</feature>
<evidence type="ECO:0000313" key="13">
    <source>
        <dbReference type="EMBL" id="ABK15713.1"/>
    </source>
</evidence>
<dbReference type="STRING" id="335543.Sfum_0009"/>
<dbReference type="RefSeq" id="WP_011696886.1">
    <property type="nucleotide sequence ID" value="NC_008554.1"/>
</dbReference>
<feature type="domain" description="Carbamoyl-phosphate synthase small subunit N-terminal" evidence="12">
    <location>
        <begin position="8"/>
        <end position="138"/>
    </location>
</feature>
<dbReference type="OrthoDB" id="9804328at2"/>
<dbReference type="GO" id="GO:0006541">
    <property type="term" value="P:glutamine metabolic process"/>
    <property type="evidence" value="ECO:0007669"/>
    <property type="project" value="InterPro"/>
</dbReference>
<evidence type="ECO:0000256" key="11">
    <source>
        <dbReference type="HAMAP-Rule" id="MF_01209"/>
    </source>
</evidence>
<dbReference type="InterPro" id="IPR050472">
    <property type="entry name" value="Anth_synth/Amidotransfase"/>
</dbReference>
<feature type="region of interest" description="CPSase" evidence="11">
    <location>
        <begin position="1"/>
        <end position="194"/>
    </location>
</feature>
<feature type="active site" evidence="11">
    <location>
        <position position="357"/>
    </location>
</feature>
<comment type="catalytic activity">
    <reaction evidence="10 11">
        <text>L-glutamine + H2O = L-glutamate + NH4(+)</text>
        <dbReference type="Rhea" id="RHEA:15889"/>
        <dbReference type="ChEBI" id="CHEBI:15377"/>
        <dbReference type="ChEBI" id="CHEBI:28938"/>
        <dbReference type="ChEBI" id="CHEBI:29985"/>
        <dbReference type="ChEBI" id="CHEBI:58359"/>
    </reaction>
</comment>
<feature type="binding site" evidence="11">
    <location>
        <position position="312"/>
    </location>
    <ligand>
        <name>L-glutamine</name>
        <dbReference type="ChEBI" id="CHEBI:58359"/>
    </ligand>
</feature>
<feature type="binding site" evidence="11">
    <location>
        <position position="271"/>
    </location>
    <ligand>
        <name>L-glutamine</name>
        <dbReference type="ChEBI" id="CHEBI:58359"/>
    </ligand>
</feature>
<dbReference type="FunCoup" id="A0LE61">
    <property type="interactions" value="601"/>
</dbReference>
<evidence type="ECO:0000256" key="3">
    <source>
        <dbReference type="ARBA" id="ARBA00007800"/>
    </source>
</evidence>
<keyword evidence="11" id="KW-0055">Arginine biosynthesis</keyword>
<dbReference type="InterPro" id="IPR017926">
    <property type="entry name" value="GATASE"/>
</dbReference>
<dbReference type="PRINTS" id="PR00099">
    <property type="entry name" value="CPSGATASE"/>
</dbReference>
<dbReference type="GO" id="GO:0006526">
    <property type="term" value="P:L-arginine biosynthetic process"/>
    <property type="evidence" value="ECO:0007669"/>
    <property type="project" value="UniProtKB-UniRule"/>
</dbReference>
<comment type="subunit">
    <text evidence="11">Composed of two chains; the small (or glutamine) chain promotes the hydrolysis of glutamine to ammonia, which is used by the large (or ammonia) chain to synthesize carbamoyl phosphate. Tetramer of heterodimers (alpha,beta)4.</text>
</comment>
<keyword evidence="6 11" id="KW-0067">ATP-binding</keyword>
<evidence type="ECO:0000256" key="9">
    <source>
        <dbReference type="ARBA" id="ARBA00048816"/>
    </source>
</evidence>
<keyword evidence="14" id="KW-1185">Reference proteome</keyword>
<dbReference type="GO" id="GO:0006207">
    <property type="term" value="P:'de novo' pyrimidine nucleobase biosynthetic process"/>
    <property type="evidence" value="ECO:0007669"/>
    <property type="project" value="InterPro"/>
</dbReference>
<dbReference type="KEGG" id="sfu:Sfum_0009"/>
<dbReference type="HAMAP" id="MF_01209">
    <property type="entry name" value="CPSase_S_chain"/>
    <property type="match status" value="1"/>
</dbReference>
<proteinExistence type="inferred from homology"/>
<sequence>MTSPWKRNSALLLLEDGTVFRGYAFAGGGRALGEVVFNTSMTGYQEVLTDPSYKGQMVTMTYPLTGAYGINDEDMESAAVQVEAFIVKEYQEFPSNWRSNRSLADFLNEYNKIGIEGIDTRALTRHIRMGGAMRGIIATDTDNVKELMEEVQAYPGLNGIDLVKTVTCSKPYLWRTGVKPGTLEPKWPENRPELRVAAIDCGVKYNILRKLEASGCQVMVFPAHVSAREIAACKPDGVFLSNGPGDPSAVGYVIETVRSLLGEKPVFGICLGHQMMGLALGGRTFKLKFGHRGGNQPVKDVTTGKVEITSQNHGYCVDIDSLGNVPVKLTHVNLNDNTLEGMEHLEIPAFSVQYHPEASPGPHDASYLFDRFVRLMQGPERGHGASAPRGR</sequence>
<dbReference type="PRINTS" id="PR00097">
    <property type="entry name" value="ANTSNTHASEII"/>
</dbReference>
<dbReference type="InterPro" id="IPR002474">
    <property type="entry name" value="CarbamoylP_synth_ssu_N"/>
</dbReference>
<keyword evidence="7 11" id="KW-0315">Glutamine amidotransferase</keyword>
<evidence type="ECO:0000256" key="7">
    <source>
        <dbReference type="ARBA" id="ARBA00022962"/>
    </source>
</evidence>
<dbReference type="Gene3D" id="3.40.50.880">
    <property type="match status" value="1"/>
</dbReference>
<dbReference type="NCBIfam" id="NF009475">
    <property type="entry name" value="PRK12838.1"/>
    <property type="match status" value="1"/>
</dbReference>
<dbReference type="GO" id="GO:0004359">
    <property type="term" value="F:glutaminase activity"/>
    <property type="evidence" value="ECO:0007669"/>
    <property type="project" value="RHEA"/>
</dbReference>
<dbReference type="Gene3D" id="3.50.30.20">
    <property type="entry name" value="Carbamoyl-phosphate synthase small subunit, N-terminal domain"/>
    <property type="match status" value="1"/>
</dbReference>
<dbReference type="UniPathway" id="UPA00068">
    <property type="reaction ID" value="UER00171"/>
</dbReference>